<reference evidence="3 4" key="1">
    <citation type="submission" date="2015-10" db="EMBL/GenBank/DDBJ databases">
        <title>Candidatus Desulfofervidus auxilii, a hydrogenotrophic sulfate-reducing bacterium involved in the thermophilic anaerobic oxidation of methane.</title>
        <authorList>
            <person name="Krukenberg V."/>
            <person name="Richter M."/>
            <person name="Wegener G."/>
        </authorList>
    </citation>
    <scope>NUCLEOTIDE SEQUENCE [LARGE SCALE GENOMIC DNA]</scope>
    <source>
        <strain evidence="3 4">HS1</strain>
    </source>
</reference>
<feature type="transmembrane region" description="Helical" evidence="2">
    <location>
        <begin position="16"/>
        <end position="37"/>
    </location>
</feature>
<dbReference type="OrthoDB" id="15544at2"/>
<dbReference type="InterPro" id="IPR005498">
    <property type="entry name" value="T4SS_VirB10/TraB/TrbI"/>
</dbReference>
<accession>A0A7U4QK35</accession>
<dbReference type="EMBL" id="CP013015">
    <property type="protein sequence ID" value="AMM40804.1"/>
    <property type="molecule type" value="Genomic_DNA"/>
</dbReference>
<sequence>MEKFWENIQQGNKKKLFYQAITGIVLIILAIGVYFMIKPRGHRAHPRPEITTHKEDLTRESWLATATKRLEEQQRRLKQMEKKLKEIQNMTKSQKGTPLSPPPPPPPSENKQKQASPFIPPPPPPPAKAPTGTTPPVPPAQVKQQASQGITVESIDLIAVVKGSGEKKVNSPVKTTIRQKKKAKENIENTIPAGSFTSGILLSGLDAPTGGKASSSPHPVLIRLTDLTVLPNKFYSDIKSCFVIGEGYGDLSSERAYIRLNTLSCVKEDTSILERKIEGYISGEDGKIGLKGRVVSKQGALLARTLVAGFLEGASKILQQQGTYVSISPLGATETVKPGEVTRLSMYSGAAEAAKKLSDFYMKLVNETFPVVEITAGRKVEIVFLKKVNLEKSS</sequence>
<feature type="compositionally biased region" description="Polar residues" evidence="1">
    <location>
        <begin position="88"/>
        <end position="97"/>
    </location>
</feature>
<feature type="compositionally biased region" description="Pro residues" evidence="1">
    <location>
        <begin position="99"/>
        <end position="108"/>
    </location>
</feature>
<keyword evidence="2" id="KW-1133">Transmembrane helix</keyword>
<dbReference type="KEGG" id="daw:HS1_001000"/>
<protein>
    <submittedName>
        <fullName evidence="3">Conjugal transfer protein TraB</fullName>
    </submittedName>
</protein>
<evidence type="ECO:0000256" key="2">
    <source>
        <dbReference type="SAM" id="Phobius"/>
    </source>
</evidence>
<feature type="region of interest" description="Disordered" evidence="1">
    <location>
        <begin position="88"/>
        <end position="148"/>
    </location>
</feature>
<dbReference type="AlphaFoldDB" id="A0A7U4QK35"/>
<proteinExistence type="predicted"/>
<name>A0A7U4QK35_DESA2</name>
<evidence type="ECO:0000256" key="1">
    <source>
        <dbReference type="SAM" id="MobiDB-lite"/>
    </source>
</evidence>
<keyword evidence="2" id="KW-0472">Membrane</keyword>
<keyword evidence="2" id="KW-0812">Transmembrane</keyword>
<organism evidence="3 4">
    <name type="scientific">Desulfofervidus auxilii</name>
    <dbReference type="NCBI Taxonomy" id="1621989"/>
    <lineage>
        <taxon>Bacteria</taxon>
        <taxon>Pseudomonadati</taxon>
        <taxon>Thermodesulfobacteriota</taxon>
        <taxon>Candidatus Desulfofervidia</taxon>
        <taxon>Candidatus Desulfofervidales</taxon>
        <taxon>Candidatus Desulfofervidaceae</taxon>
        <taxon>Candidatus Desulfofervidus</taxon>
    </lineage>
</organism>
<evidence type="ECO:0000313" key="4">
    <source>
        <dbReference type="Proteomes" id="UP000070560"/>
    </source>
</evidence>
<keyword evidence="4" id="KW-1185">Reference proteome</keyword>
<gene>
    <name evidence="3" type="ORF">HS1_001000</name>
</gene>
<dbReference type="RefSeq" id="WP_066061828.1">
    <property type="nucleotide sequence ID" value="NZ_CP013015.1"/>
</dbReference>
<dbReference type="Proteomes" id="UP000070560">
    <property type="component" value="Chromosome"/>
</dbReference>
<evidence type="ECO:0000313" key="3">
    <source>
        <dbReference type="EMBL" id="AMM40804.1"/>
    </source>
</evidence>
<feature type="compositionally biased region" description="Pro residues" evidence="1">
    <location>
        <begin position="118"/>
        <end position="139"/>
    </location>
</feature>
<dbReference type="CDD" id="cd16430">
    <property type="entry name" value="TraB"/>
    <property type="match status" value="1"/>
</dbReference>
<dbReference type="Pfam" id="PF03743">
    <property type="entry name" value="TrbI"/>
    <property type="match status" value="1"/>
</dbReference>